<dbReference type="AlphaFoldDB" id="A0A1Y1QEK3"/>
<evidence type="ECO:0000313" key="2">
    <source>
        <dbReference type="Proteomes" id="UP000192491"/>
    </source>
</evidence>
<name>A0A1Y1QEK3_9GAMM</name>
<comment type="caution">
    <text evidence="1">The sequence shown here is derived from an EMBL/GenBank/DDBJ whole genome shotgun (WGS) entry which is preliminary data.</text>
</comment>
<organism evidence="1 2">
    <name type="scientific">Thiothrix lacustris</name>
    <dbReference type="NCBI Taxonomy" id="525917"/>
    <lineage>
        <taxon>Bacteria</taxon>
        <taxon>Pseudomonadati</taxon>
        <taxon>Pseudomonadota</taxon>
        <taxon>Gammaproteobacteria</taxon>
        <taxon>Thiotrichales</taxon>
        <taxon>Thiotrichaceae</taxon>
        <taxon>Thiothrix</taxon>
    </lineage>
</organism>
<dbReference type="Proteomes" id="UP000192491">
    <property type="component" value="Unassembled WGS sequence"/>
</dbReference>
<proteinExistence type="predicted"/>
<protein>
    <submittedName>
        <fullName evidence="1">Uncharacterized protein</fullName>
    </submittedName>
</protein>
<sequence>MSAQIQSFGQMAIDAMTEILSTSSPPMVESDMTASGLRRLEAAAQGLPVTLDELAAFFANDLQSFGSGEVKQSGIAQAVRWYAFTHMNRSTYWWKTDKPKNVVLLDEYRRSIR</sequence>
<reference evidence="1 2" key="1">
    <citation type="submission" date="2017-01" db="EMBL/GenBank/DDBJ databases">
        <title>Novel large sulfur bacteria in the metagenomes of groundwater-fed chemosynthetic microbial mats in the Lake Huron basin.</title>
        <authorList>
            <person name="Sharrar A.M."/>
            <person name="Flood B.E."/>
            <person name="Bailey J.V."/>
            <person name="Jones D.S."/>
            <person name="Biddanda B."/>
            <person name="Ruberg S.A."/>
            <person name="Marcus D.N."/>
            <person name="Dick G.J."/>
        </authorList>
    </citation>
    <scope>NUCLEOTIDE SEQUENCE [LARGE SCALE GENOMIC DNA]</scope>
    <source>
        <strain evidence="1">A8</strain>
    </source>
</reference>
<gene>
    <name evidence="1" type="ORF">BWK73_39145</name>
</gene>
<dbReference type="EMBL" id="MTEJ01000397">
    <property type="protein sequence ID" value="OQX03569.1"/>
    <property type="molecule type" value="Genomic_DNA"/>
</dbReference>
<accession>A0A1Y1QEK3</accession>
<evidence type="ECO:0000313" key="1">
    <source>
        <dbReference type="EMBL" id="OQX03569.1"/>
    </source>
</evidence>